<dbReference type="InterPro" id="IPR002429">
    <property type="entry name" value="CcO_II-like_C"/>
</dbReference>
<protein>
    <recommendedName>
        <fullName evidence="1">Cytochrome oxidase subunit II copper A binding domain-containing protein</fullName>
    </recommendedName>
</protein>
<dbReference type="GO" id="GO:0016020">
    <property type="term" value="C:membrane"/>
    <property type="evidence" value="ECO:0007669"/>
    <property type="project" value="InterPro"/>
</dbReference>
<dbReference type="EMBL" id="SDMK01000001">
    <property type="protein sequence ID" value="RXS97452.1"/>
    <property type="molecule type" value="Genomic_DNA"/>
</dbReference>
<dbReference type="InterPro" id="IPR028096">
    <property type="entry name" value="EfeO_Cupredoxin"/>
</dbReference>
<gene>
    <name evidence="2" type="ORF">ESZ00_06020</name>
</gene>
<comment type="caution">
    <text evidence="2">The sequence shown here is derived from an EMBL/GenBank/DDBJ whole genome shotgun (WGS) entry which is preliminary data.</text>
</comment>
<reference evidence="2 3" key="1">
    <citation type="journal article" date="2016" name="Int. J. Syst. Evol. Microbiol.">
        <title>Acidipila dinghuensis sp. nov., an acidobacterium isolated from forest soil.</title>
        <authorList>
            <person name="Jiang Y.W."/>
            <person name="Wang J."/>
            <person name="Chen M.H."/>
            <person name="Lv Y.Y."/>
            <person name="Qiu L.H."/>
        </authorList>
    </citation>
    <scope>NUCLEOTIDE SEQUENCE [LARGE SCALE GENOMIC DNA]</scope>
    <source>
        <strain evidence="2 3">DHOF10</strain>
    </source>
</reference>
<evidence type="ECO:0000313" key="2">
    <source>
        <dbReference type="EMBL" id="RXS97452.1"/>
    </source>
</evidence>
<feature type="domain" description="Cytochrome oxidase subunit II copper A binding" evidence="1">
    <location>
        <begin position="24"/>
        <end position="121"/>
    </location>
</feature>
<evidence type="ECO:0000313" key="3">
    <source>
        <dbReference type="Proteomes" id="UP000290253"/>
    </source>
</evidence>
<dbReference type="Pfam" id="PF13473">
    <property type="entry name" value="Cupredoxin_1"/>
    <property type="match status" value="1"/>
</dbReference>
<proteinExistence type="predicted"/>
<organism evidence="2 3">
    <name type="scientific">Silvibacterium dinghuense</name>
    <dbReference type="NCBI Taxonomy" id="1560006"/>
    <lineage>
        <taxon>Bacteria</taxon>
        <taxon>Pseudomonadati</taxon>
        <taxon>Acidobacteriota</taxon>
        <taxon>Terriglobia</taxon>
        <taxon>Terriglobales</taxon>
        <taxon>Acidobacteriaceae</taxon>
        <taxon>Silvibacterium</taxon>
    </lineage>
</organism>
<name>A0A4V1NVX6_9BACT</name>
<dbReference type="InterPro" id="IPR008972">
    <property type="entry name" value="Cupredoxin"/>
</dbReference>
<dbReference type="Gene3D" id="2.60.40.420">
    <property type="entry name" value="Cupredoxins - blue copper proteins"/>
    <property type="match status" value="1"/>
</dbReference>
<dbReference type="OrthoDB" id="279535at2"/>
<sequence>MLVTAATVCVLSSSGSHSAGHVLAETSAPAIVIHAKRYAFVPSQITLQAGRTVRLTFISDDVPHSIAIPGLQIDVPIAGNPVSEVVITPSAAGDFTGMCTRYCGADHDKIAFVVHVIEQRQ</sequence>
<accession>A0A4V1NVX6</accession>
<dbReference type="SUPFAM" id="SSF49503">
    <property type="entry name" value="Cupredoxins"/>
    <property type="match status" value="1"/>
</dbReference>
<dbReference type="GO" id="GO:0005507">
    <property type="term" value="F:copper ion binding"/>
    <property type="evidence" value="ECO:0007669"/>
    <property type="project" value="InterPro"/>
</dbReference>
<dbReference type="AlphaFoldDB" id="A0A4V1NVX6"/>
<keyword evidence="3" id="KW-1185">Reference proteome</keyword>
<dbReference type="PROSITE" id="PS50857">
    <property type="entry name" value="COX2_CUA"/>
    <property type="match status" value="1"/>
</dbReference>
<dbReference type="GO" id="GO:0004129">
    <property type="term" value="F:cytochrome-c oxidase activity"/>
    <property type="evidence" value="ECO:0007669"/>
    <property type="project" value="InterPro"/>
</dbReference>
<dbReference type="RefSeq" id="WP_129207231.1">
    <property type="nucleotide sequence ID" value="NZ_BMGU01000001.1"/>
</dbReference>
<dbReference type="Proteomes" id="UP000290253">
    <property type="component" value="Unassembled WGS sequence"/>
</dbReference>
<evidence type="ECO:0000259" key="1">
    <source>
        <dbReference type="PROSITE" id="PS50857"/>
    </source>
</evidence>